<dbReference type="GO" id="GO:0004523">
    <property type="term" value="F:RNA-DNA hybrid ribonuclease activity"/>
    <property type="evidence" value="ECO:0007669"/>
    <property type="project" value="InterPro"/>
</dbReference>
<dbReference type="AlphaFoldDB" id="A0A225W371"/>
<reference evidence="4" key="1">
    <citation type="submission" date="2017-03" db="EMBL/GenBank/DDBJ databases">
        <title>Phytopthora megakarya and P. palmivora, two closely related causual agents of cacao black pod achieved similar genome size and gene model numbers by different mechanisms.</title>
        <authorList>
            <person name="Ali S."/>
            <person name="Shao J."/>
            <person name="Larry D.J."/>
            <person name="Kronmiller B."/>
            <person name="Shen D."/>
            <person name="Strem M.D."/>
            <person name="Melnick R.L."/>
            <person name="Guiltinan M.J."/>
            <person name="Tyler B.M."/>
            <person name="Meinhardt L.W."/>
            <person name="Bailey B.A."/>
        </authorList>
    </citation>
    <scope>NUCLEOTIDE SEQUENCE [LARGE SCALE GENOMIC DNA]</scope>
    <source>
        <strain evidence="4">zdho120</strain>
    </source>
</reference>
<accession>A0A225W371</accession>
<dbReference type="Pfam" id="PF17921">
    <property type="entry name" value="Integrase_H2C2"/>
    <property type="match status" value="1"/>
</dbReference>
<dbReference type="FunFam" id="1.10.340.70:FF:000001">
    <property type="entry name" value="Retrovirus-related Pol polyprotein from transposon gypsy-like Protein"/>
    <property type="match status" value="1"/>
</dbReference>
<sequence>MEMLGSDYDGIVLSFDGAAKTSTKKGSFTLEDVTVNDGEYQGLRNGLVMASERNVEDLVVVGDSRIVIQQVQCLINCHQPNLQRRLAECQTLKEKFRTVRLVHVKREYNQSADYLTSKTLASGENWEVTDQDEFAHLERVSRIAEQIMKRMPTPDEEPKDLNEIVQTEASPEETASVESASLLPAAKVLAVLTRSAERNVNSERPPMGPLEFQTERWRRIRVHQDGDEYLSELKRFLKGDFDHFSPRHLWKIAKHAELFVLDARDILYRLAQSTKERPRDMESELRLVVPTSLREDLLHFAHEDYQGGHQGIKKTHEKLRTEFYWSGMYANVERYTVQVERDVLRILVLRPEASNQLILSKFFRWIS</sequence>
<evidence type="ECO:0000313" key="4">
    <source>
        <dbReference type="Proteomes" id="UP000198211"/>
    </source>
</evidence>
<dbReference type="Gene3D" id="3.30.420.10">
    <property type="entry name" value="Ribonuclease H-like superfamily/Ribonuclease H"/>
    <property type="match status" value="1"/>
</dbReference>
<dbReference type="Gene3D" id="1.10.340.70">
    <property type="match status" value="1"/>
</dbReference>
<organism evidence="3 4">
    <name type="scientific">Phytophthora megakarya</name>
    <dbReference type="NCBI Taxonomy" id="4795"/>
    <lineage>
        <taxon>Eukaryota</taxon>
        <taxon>Sar</taxon>
        <taxon>Stramenopiles</taxon>
        <taxon>Oomycota</taxon>
        <taxon>Peronosporomycetes</taxon>
        <taxon>Peronosporales</taxon>
        <taxon>Peronosporaceae</taxon>
        <taxon>Phytophthora</taxon>
    </lineage>
</organism>
<dbReference type="InterPro" id="IPR041588">
    <property type="entry name" value="Integrase_H2C2"/>
</dbReference>
<dbReference type="PANTHER" id="PTHR37984:SF5">
    <property type="entry name" value="PROTEIN NYNRIN-LIKE"/>
    <property type="match status" value="1"/>
</dbReference>
<proteinExistence type="predicted"/>
<feature type="domain" description="Integrase zinc-binding" evidence="2">
    <location>
        <begin position="289"/>
        <end position="336"/>
    </location>
</feature>
<dbReference type="EMBL" id="NBNE01001971">
    <property type="protein sequence ID" value="OWZ12002.1"/>
    <property type="molecule type" value="Genomic_DNA"/>
</dbReference>
<dbReference type="InterPro" id="IPR002156">
    <property type="entry name" value="RNaseH_domain"/>
</dbReference>
<dbReference type="OrthoDB" id="126704at2759"/>
<dbReference type="Pfam" id="PF13456">
    <property type="entry name" value="RVT_3"/>
    <property type="match status" value="1"/>
</dbReference>
<keyword evidence="4" id="KW-1185">Reference proteome</keyword>
<dbReference type="InterPro" id="IPR036397">
    <property type="entry name" value="RNaseH_sf"/>
</dbReference>
<name>A0A225W371_9STRA</name>
<comment type="caution">
    <text evidence="3">The sequence shown here is derived from an EMBL/GenBank/DDBJ whole genome shotgun (WGS) entry which is preliminary data.</text>
</comment>
<feature type="domain" description="RNase H type-1" evidence="1">
    <location>
        <begin position="33"/>
        <end position="117"/>
    </location>
</feature>
<gene>
    <name evidence="3" type="ORF">PHMEG_00014898</name>
</gene>
<protein>
    <submittedName>
        <fullName evidence="3">Uncharacterized protein</fullName>
    </submittedName>
</protein>
<dbReference type="Proteomes" id="UP000198211">
    <property type="component" value="Unassembled WGS sequence"/>
</dbReference>
<evidence type="ECO:0000313" key="3">
    <source>
        <dbReference type="EMBL" id="OWZ12002.1"/>
    </source>
</evidence>
<dbReference type="SUPFAM" id="SSF53098">
    <property type="entry name" value="Ribonuclease H-like"/>
    <property type="match status" value="1"/>
</dbReference>
<evidence type="ECO:0000259" key="1">
    <source>
        <dbReference type="Pfam" id="PF13456"/>
    </source>
</evidence>
<dbReference type="GO" id="GO:0003676">
    <property type="term" value="F:nucleic acid binding"/>
    <property type="evidence" value="ECO:0007669"/>
    <property type="project" value="InterPro"/>
</dbReference>
<dbReference type="STRING" id="4795.A0A225W371"/>
<dbReference type="InterPro" id="IPR050951">
    <property type="entry name" value="Retrovirus_Pol_polyprotein"/>
</dbReference>
<evidence type="ECO:0000259" key="2">
    <source>
        <dbReference type="Pfam" id="PF17921"/>
    </source>
</evidence>
<dbReference type="InterPro" id="IPR012337">
    <property type="entry name" value="RNaseH-like_sf"/>
</dbReference>
<dbReference type="PANTHER" id="PTHR37984">
    <property type="entry name" value="PROTEIN CBG26694"/>
    <property type="match status" value="1"/>
</dbReference>